<reference evidence="1" key="2">
    <citation type="submission" date="2023-01" db="EMBL/GenBank/DDBJ databases">
        <authorList>
            <person name="Sun Q."/>
            <person name="Evtushenko L."/>
        </authorList>
    </citation>
    <scope>NUCLEOTIDE SEQUENCE</scope>
    <source>
        <strain evidence="1">VKM B-2222</strain>
    </source>
</reference>
<reference evidence="1" key="1">
    <citation type="journal article" date="2014" name="Int. J. Syst. Evol. Microbiol.">
        <title>Complete genome sequence of Corynebacterium casei LMG S-19264T (=DSM 44701T), isolated from a smear-ripened cheese.</title>
        <authorList>
            <consortium name="US DOE Joint Genome Institute (JGI-PGF)"/>
            <person name="Walter F."/>
            <person name="Albersmeier A."/>
            <person name="Kalinowski J."/>
            <person name="Ruckert C."/>
        </authorList>
    </citation>
    <scope>NUCLEOTIDE SEQUENCE</scope>
    <source>
        <strain evidence="1">VKM B-2222</strain>
    </source>
</reference>
<dbReference type="Pfam" id="PF06748">
    <property type="entry name" value="DUF1217"/>
    <property type="match status" value="1"/>
</dbReference>
<keyword evidence="2" id="KW-1185">Reference proteome</keyword>
<gene>
    <name evidence="1" type="ORF">GCM10017635_16630</name>
</gene>
<accession>A0AAD3NYD1</accession>
<evidence type="ECO:0000313" key="1">
    <source>
        <dbReference type="EMBL" id="GLK64192.1"/>
    </source>
</evidence>
<dbReference type="InterPro" id="IPR010626">
    <property type="entry name" value="DUF1217"/>
</dbReference>
<proteinExistence type="predicted"/>
<dbReference type="EMBL" id="BSFH01000026">
    <property type="protein sequence ID" value="GLK64192.1"/>
    <property type="molecule type" value="Genomic_DNA"/>
</dbReference>
<dbReference type="Gene3D" id="1.10.3700.10">
    <property type="entry name" value="AGR C 984p-like"/>
    <property type="match status" value="1"/>
</dbReference>
<sequence length="240" mass="27026">MTRQKTAYAQSFQVKLVSKYFSDNASKIRDVDDLIGDQKIFSVVLTAFGLDSDIKNKYFIKKILTSDPDDKSSFVNRISDKKYLDMCKALAFPSSLDEGWKGLDIERILGKYVEKSFAKNVGLQHPEIEIVLNGRRELQDLVESSVTDNAKWYHIISSKSLRTVFAGAYGLTAGFSGLSVDRQLLELKRRTLKLTGADDVKQFESAESVDKLFDRYLIRSSVDLSASSKYSAALTLIRGY</sequence>
<comment type="caution">
    <text evidence="1">The sequence shown here is derived from an EMBL/GenBank/DDBJ whole genome shotgun (WGS) entry which is preliminary data.</text>
</comment>
<organism evidence="1 2">
    <name type="scientific">Paracoccus kondratievae</name>
    <dbReference type="NCBI Taxonomy" id="135740"/>
    <lineage>
        <taxon>Bacteria</taxon>
        <taxon>Pseudomonadati</taxon>
        <taxon>Pseudomonadota</taxon>
        <taxon>Alphaproteobacteria</taxon>
        <taxon>Rhodobacterales</taxon>
        <taxon>Paracoccaceae</taxon>
        <taxon>Paracoccus</taxon>
    </lineage>
</organism>
<dbReference type="RefSeq" id="WP_271179598.1">
    <property type="nucleotide sequence ID" value="NZ_BSFH01000026.1"/>
</dbReference>
<evidence type="ECO:0000313" key="2">
    <source>
        <dbReference type="Proteomes" id="UP001143349"/>
    </source>
</evidence>
<dbReference type="AlphaFoldDB" id="A0AAD3NYD1"/>
<evidence type="ECO:0008006" key="3">
    <source>
        <dbReference type="Google" id="ProtNLM"/>
    </source>
</evidence>
<name>A0AAD3NYD1_9RHOB</name>
<dbReference type="InterPro" id="IPR023157">
    <property type="entry name" value="AGR-C-984p-like_sf"/>
</dbReference>
<dbReference type="Proteomes" id="UP001143349">
    <property type="component" value="Unassembled WGS sequence"/>
</dbReference>
<dbReference type="SUPFAM" id="SSF158837">
    <property type="entry name" value="AGR C 984p-like"/>
    <property type="match status" value="1"/>
</dbReference>
<protein>
    <recommendedName>
        <fullName evidence="3">DUF1217 domain-containing protein</fullName>
    </recommendedName>
</protein>